<keyword evidence="4" id="KW-0547">Nucleotide-binding</keyword>
<gene>
    <name evidence="7" type="ORF">ACFO6X_00810</name>
</gene>
<evidence type="ECO:0000313" key="7">
    <source>
        <dbReference type="EMBL" id="MFC4787536.1"/>
    </source>
</evidence>
<dbReference type="PANTHER" id="PTHR46743">
    <property type="entry name" value="TEICHOIC ACIDS EXPORT ATP-BINDING PROTEIN TAGH"/>
    <property type="match status" value="1"/>
</dbReference>
<accession>A0ABV9Q8X0</accession>
<dbReference type="PROSITE" id="PS50893">
    <property type="entry name" value="ABC_TRANSPORTER_2"/>
    <property type="match status" value="1"/>
</dbReference>
<organism evidence="7 8">
    <name type="scientific">Giesbergeria sinuosa</name>
    <dbReference type="NCBI Taxonomy" id="80883"/>
    <lineage>
        <taxon>Bacteria</taxon>
        <taxon>Pseudomonadati</taxon>
        <taxon>Pseudomonadota</taxon>
        <taxon>Betaproteobacteria</taxon>
        <taxon>Burkholderiales</taxon>
        <taxon>Comamonadaceae</taxon>
        <taxon>Giesbergeria</taxon>
    </lineage>
</organism>
<dbReference type="RefSeq" id="WP_382429079.1">
    <property type="nucleotide sequence ID" value="NZ_JBHSHJ010000001.1"/>
</dbReference>
<reference evidence="8" key="1">
    <citation type="journal article" date="2019" name="Int. J. Syst. Evol. Microbiol.">
        <title>The Global Catalogue of Microorganisms (GCM) 10K type strain sequencing project: providing services to taxonomists for standard genome sequencing and annotation.</title>
        <authorList>
            <consortium name="The Broad Institute Genomics Platform"/>
            <consortium name="The Broad Institute Genome Sequencing Center for Infectious Disease"/>
            <person name="Wu L."/>
            <person name="Ma J."/>
        </authorList>
    </citation>
    <scope>NUCLEOTIDE SEQUENCE [LARGE SCALE GENOMIC DNA]</scope>
    <source>
        <strain evidence="8">CCUG 49452</strain>
    </source>
</reference>
<dbReference type="Pfam" id="PF00005">
    <property type="entry name" value="ABC_tran"/>
    <property type="match status" value="1"/>
</dbReference>
<keyword evidence="5 7" id="KW-0067">ATP-binding</keyword>
<evidence type="ECO:0000313" key="8">
    <source>
        <dbReference type="Proteomes" id="UP001596001"/>
    </source>
</evidence>
<dbReference type="InterPro" id="IPR050683">
    <property type="entry name" value="Bact_Polysacc_Export_ATP-bd"/>
</dbReference>
<dbReference type="SMART" id="SM00382">
    <property type="entry name" value="AAA"/>
    <property type="match status" value="1"/>
</dbReference>
<dbReference type="CDD" id="cd03220">
    <property type="entry name" value="ABC_KpsT_Wzt"/>
    <property type="match status" value="1"/>
</dbReference>
<dbReference type="Pfam" id="PF14524">
    <property type="entry name" value="Wzt_C"/>
    <property type="match status" value="1"/>
</dbReference>
<dbReference type="GO" id="GO:0005524">
    <property type="term" value="F:ATP binding"/>
    <property type="evidence" value="ECO:0007669"/>
    <property type="project" value="UniProtKB-KW"/>
</dbReference>
<dbReference type="SUPFAM" id="SSF52540">
    <property type="entry name" value="P-loop containing nucleoside triphosphate hydrolases"/>
    <property type="match status" value="1"/>
</dbReference>
<dbReference type="InterPro" id="IPR003593">
    <property type="entry name" value="AAA+_ATPase"/>
</dbReference>
<dbReference type="InterPro" id="IPR017871">
    <property type="entry name" value="ABC_transporter-like_CS"/>
</dbReference>
<dbReference type="PANTHER" id="PTHR46743:SF2">
    <property type="entry name" value="TEICHOIC ACIDS EXPORT ATP-BINDING PROTEIN TAGH"/>
    <property type="match status" value="1"/>
</dbReference>
<evidence type="ECO:0000256" key="1">
    <source>
        <dbReference type="ARBA" id="ARBA00005417"/>
    </source>
</evidence>
<dbReference type="InterPro" id="IPR003439">
    <property type="entry name" value="ABC_transporter-like_ATP-bd"/>
</dbReference>
<dbReference type="Gene3D" id="2.70.50.60">
    <property type="entry name" value="abc- transporter (atp binding component) like domain"/>
    <property type="match status" value="1"/>
</dbReference>
<dbReference type="InterPro" id="IPR029439">
    <property type="entry name" value="Wzt_C"/>
</dbReference>
<evidence type="ECO:0000256" key="4">
    <source>
        <dbReference type="ARBA" id="ARBA00022741"/>
    </source>
</evidence>
<dbReference type="InterPro" id="IPR027417">
    <property type="entry name" value="P-loop_NTPase"/>
</dbReference>
<sequence>MLSERTAPTGDLAIEAHNLGKRFSLFNHPKDRLKQLLWGRYKQYSRDFWALQEVSFDIRRGEVVGLVGRNGAGKSTLLQMVCGTLTPTTGTLAVRGRVAALLELGAGFSPDFSGLENVYMNAAILGLSRAQVDERLDSILAFADIGQFIHQPVKTYSSGMFVRLAFAVATSVEPDILVIDEALSVGDGAFARKSFDRIMALKENGATILFCSHAMYHVQALCSRALWLEGGKMRMWDAAAKVTTAYETSLVMDAAPAIDALPTTVHAQPPEAATPEAAFDAQAQANGMAVRKAPDGTAVITGIEARADGVAGRELAIHSAQTTVELQMWFASDPTLPCPSAIVAIAHANGVVVASAGSVNDSIALTRAEDGTGSATLTLPHLPLLQGDYLVTVILACERGLHPYEIVERAVTLRVVQTGLEQGLVTLPHQWSSHPGHRTPA</sequence>
<keyword evidence="3" id="KW-0472">Membrane</keyword>
<dbReference type="InterPro" id="IPR015860">
    <property type="entry name" value="ABC_transpr_TagH-like"/>
</dbReference>
<keyword evidence="2" id="KW-0813">Transport</keyword>
<protein>
    <submittedName>
        <fullName evidence="7">Polysaccharide ABC transporter ATP-binding protein</fullName>
    </submittedName>
</protein>
<dbReference type="EMBL" id="JBHSHJ010000001">
    <property type="protein sequence ID" value="MFC4787536.1"/>
    <property type="molecule type" value="Genomic_DNA"/>
</dbReference>
<keyword evidence="8" id="KW-1185">Reference proteome</keyword>
<evidence type="ECO:0000256" key="2">
    <source>
        <dbReference type="ARBA" id="ARBA00022448"/>
    </source>
</evidence>
<evidence type="ECO:0000259" key="6">
    <source>
        <dbReference type="PROSITE" id="PS50893"/>
    </source>
</evidence>
<keyword evidence="3" id="KW-1003">Cell membrane</keyword>
<dbReference type="PROSITE" id="PS00211">
    <property type="entry name" value="ABC_TRANSPORTER_1"/>
    <property type="match status" value="1"/>
</dbReference>
<feature type="domain" description="ABC transporter" evidence="6">
    <location>
        <begin position="31"/>
        <end position="255"/>
    </location>
</feature>
<dbReference type="Proteomes" id="UP001596001">
    <property type="component" value="Unassembled WGS sequence"/>
</dbReference>
<dbReference type="Gene3D" id="3.40.50.300">
    <property type="entry name" value="P-loop containing nucleotide triphosphate hydrolases"/>
    <property type="match status" value="1"/>
</dbReference>
<proteinExistence type="inferred from homology"/>
<name>A0ABV9Q8X0_9BURK</name>
<evidence type="ECO:0000256" key="3">
    <source>
        <dbReference type="ARBA" id="ARBA00022475"/>
    </source>
</evidence>
<evidence type="ECO:0000256" key="5">
    <source>
        <dbReference type="ARBA" id="ARBA00022840"/>
    </source>
</evidence>
<comment type="similarity">
    <text evidence="1">Belongs to the ABC transporter superfamily.</text>
</comment>
<comment type="caution">
    <text evidence="7">The sequence shown here is derived from an EMBL/GenBank/DDBJ whole genome shotgun (WGS) entry which is preliminary data.</text>
</comment>